<name>A0A939K2J9_9BACT</name>
<reference evidence="2" key="1">
    <citation type="submission" date="2021-03" db="EMBL/GenBank/DDBJ databases">
        <title>Fibrella sp. HMF5335 genome sequencing and assembly.</title>
        <authorList>
            <person name="Kang H."/>
            <person name="Kim H."/>
            <person name="Bae S."/>
            <person name="Joh K."/>
        </authorList>
    </citation>
    <scope>NUCLEOTIDE SEQUENCE</scope>
    <source>
        <strain evidence="2">HMF5335</strain>
    </source>
</reference>
<organism evidence="2 3">
    <name type="scientific">Fibrella rubiginis</name>
    <dbReference type="NCBI Taxonomy" id="2817060"/>
    <lineage>
        <taxon>Bacteria</taxon>
        <taxon>Pseudomonadati</taxon>
        <taxon>Bacteroidota</taxon>
        <taxon>Cytophagia</taxon>
        <taxon>Cytophagales</taxon>
        <taxon>Spirosomataceae</taxon>
        <taxon>Fibrella</taxon>
    </lineage>
</organism>
<evidence type="ECO:0000313" key="2">
    <source>
        <dbReference type="EMBL" id="MBO0938287.1"/>
    </source>
</evidence>
<proteinExistence type="predicted"/>
<dbReference type="Gene3D" id="3.60.15.10">
    <property type="entry name" value="Ribonuclease Z/Hydroxyacylglutathione hydrolase-like"/>
    <property type="match status" value="1"/>
</dbReference>
<dbReference type="InterPro" id="IPR050855">
    <property type="entry name" value="NDM-1-like"/>
</dbReference>
<keyword evidence="3" id="KW-1185">Reference proteome</keyword>
<dbReference type="SMART" id="SM00849">
    <property type="entry name" value="Lactamase_B"/>
    <property type="match status" value="1"/>
</dbReference>
<evidence type="ECO:0000259" key="1">
    <source>
        <dbReference type="SMART" id="SM00849"/>
    </source>
</evidence>
<dbReference type="PANTHER" id="PTHR42951:SF17">
    <property type="entry name" value="METALLO-BETA-LACTAMASE DOMAIN-CONTAINING PROTEIN"/>
    <property type="match status" value="1"/>
</dbReference>
<accession>A0A939K2J9</accession>
<feature type="domain" description="Metallo-beta-lactamase" evidence="1">
    <location>
        <begin position="15"/>
        <end position="211"/>
    </location>
</feature>
<dbReference type="Pfam" id="PF00753">
    <property type="entry name" value="Lactamase_B"/>
    <property type="match status" value="1"/>
</dbReference>
<dbReference type="InterPro" id="IPR001279">
    <property type="entry name" value="Metallo-B-lactamas"/>
</dbReference>
<dbReference type="SUPFAM" id="SSF56281">
    <property type="entry name" value="Metallo-hydrolase/oxidoreductase"/>
    <property type="match status" value="1"/>
</dbReference>
<dbReference type="Proteomes" id="UP000664034">
    <property type="component" value="Unassembled WGS sequence"/>
</dbReference>
<evidence type="ECO:0000313" key="3">
    <source>
        <dbReference type="Proteomes" id="UP000664034"/>
    </source>
</evidence>
<dbReference type="PANTHER" id="PTHR42951">
    <property type="entry name" value="METALLO-BETA-LACTAMASE DOMAIN-CONTAINING"/>
    <property type="match status" value="1"/>
</dbReference>
<gene>
    <name evidence="2" type="ORF">J2I47_17180</name>
</gene>
<dbReference type="CDD" id="cd07721">
    <property type="entry name" value="yflN-like_MBL-fold"/>
    <property type="match status" value="1"/>
</dbReference>
<dbReference type="InterPro" id="IPR036866">
    <property type="entry name" value="RibonucZ/Hydroxyglut_hydro"/>
</dbReference>
<dbReference type="EMBL" id="JAFMYV010000009">
    <property type="protein sequence ID" value="MBO0938287.1"/>
    <property type="molecule type" value="Genomic_DNA"/>
</dbReference>
<dbReference type="AlphaFoldDB" id="A0A939K2J9"/>
<comment type="caution">
    <text evidence="2">The sequence shown here is derived from an EMBL/GenBank/DDBJ whole genome shotgun (WGS) entry which is preliminary data.</text>
</comment>
<protein>
    <submittedName>
        <fullName evidence="2">MBL fold metallo-hydrolase</fullName>
    </submittedName>
</protein>
<dbReference type="RefSeq" id="WP_207365828.1">
    <property type="nucleotide sequence ID" value="NZ_JAFMYV010000009.1"/>
</dbReference>
<sequence>MQQITPSLYQISLGAVNVFVIKDNGLTLVDTGYTGSMDKIFAAIRKGGEQPEAIKQIILTHAHPDHAGSAASIKNKLGIPLLAHTQDAVLVEQGVGGRSPRILSPDIINWLIFNLFIKNISNTIEAVSVDQLLHHSEVLPLAGGLQVLHTPGHSAGHIALLLHKEGVLIAGDLCANVAGLGLSPVYEDRDLGIESILAVSELDFDKAVFGHGRLLKGQANHKLKDTFTAVRDKLM</sequence>